<dbReference type="SUPFAM" id="SSF46785">
    <property type="entry name" value="Winged helix' DNA-binding domain"/>
    <property type="match status" value="1"/>
</dbReference>
<evidence type="ECO:0000256" key="4">
    <source>
        <dbReference type="ARBA" id="ARBA00011098"/>
    </source>
</evidence>
<evidence type="ECO:0000256" key="1">
    <source>
        <dbReference type="ARBA" id="ARBA00004123"/>
    </source>
</evidence>
<keyword evidence="5" id="KW-0963">Cytoplasm</keyword>
<dbReference type="InterPro" id="IPR000717">
    <property type="entry name" value="PCI_dom"/>
</dbReference>
<dbReference type="PANTHER" id="PTHR14145:SF2">
    <property type="entry name" value="COP9 SIGNALOSOME COMPLEX SUBUNIT 1"/>
    <property type="match status" value="1"/>
</dbReference>
<keyword evidence="7" id="KW-0539">Nucleus</keyword>
<gene>
    <name evidence="10" type="ORF">CTHT_0024380</name>
</gene>
<protein>
    <recommendedName>
        <fullName evidence="8">COP9 signalosome complex subunit 1</fullName>
    </recommendedName>
</protein>
<reference evidence="10 11" key="1">
    <citation type="journal article" date="2011" name="Cell">
        <title>Insight into structure and assembly of the nuclear pore complex by utilizing the genome of a eukaryotic thermophile.</title>
        <authorList>
            <person name="Amlacher S."/>
            <person name="Sarges P."/>
            <person name="Flemming D."/>
            <person name="van Noort V."/>
            <person name="Kunze R."/>
            <person name="Devos D.P."/>
            <person name="Arumugam M."/>
            <person name="Bork P."/>
            <person name="Hurt E."/>
        </authorList>
    </citation>
    <scope>NUCLEOTIDE SEQUENCE [LARGE SCALE GENOMIC DNA]</scope>
    <source>
        <strain evidence="11">DSM 1495 / CBS 144.50 / IMI 039719</strain>
    </source>
</reference>
<dbReference type="GO" id="GO:0008180">
    <property type="term" value="C:COP9 signalosome"/>
    <property type="evidence" value="ECO:0007669"/>
    <property type="project" value="UniProtKB-KW"/>
</dbReference>
<dbReference type="KEGG" id="cthr:CTHT_0024380"/>
<evidence type="ECO:0000256" key="2">
    <source>
        <dbReference type="ARBA" id="ARBA00004496"/>
    </source>
</evidence>
<proteinExistence type="inferred from homology"/>
<dbReference type="Gene3D" id="1.25.40.570">
    <property type="match status" value="1"/>
</dbReference>
<evidence type="ECO:0000256" key="5">
    <source>
        <dbReference type="ARBA" id="ARBA00022490"/>
    </source>
</evidence>
<dbReference type="InterPro" id="IPR036390">
    <property type="entry name" value="WH_DNA-bd_sf"/>
</dbReference>
<evidence type="ECO:0000259" key="9">
    <source>
        <dbReference type="PROSITE" id="PS50250"/>
    </source>
</evidence>
<evidence type="ECO:0000256" key="8">
    <source>
        <dbReference type="ARBA" id="ARBA00067814"/>
    </source>
</evidence>
<dbReference type="OMA" id="IYLQNWA"/>
<dbReference type="Pfam" id="PF10602">
    <property type="entry name" value="RPN7"/>
    <property type="match status" value="1"/>
</dbReference>
<evidence type="ECO:0000256" key="6">
    <source>
        <dbReference type="ARBA" id="ARBA00022790"/>
    </source>
</evidence>
<dbReference type="SMART" id="SM00088">
    <property type="entry name" value="PINT"/>
    <property type="match status" value="1"/>
</dbReference>
<organism evidence="11">
    <name type="scientific">Chaetomium thermophilum (strain DSM 1495 / CBS 144.50 / IMI 039719)</name>
    <name type="common">Thermochaetoides thermophila</name>
    <dbReference type="NCBI Taxonomy" id="759272"/>
    <lineage>
        <taxon>Eukaryota</taxon>
        <taxon>Fungi</taxon>
        <taxon>Dikarya</taxon>
        <taxon>Ascomycota</taxon>
        <taxon>Pezizomycotina</taxon>
        <taxon>Sordariomycetes</taxon>
        <taxon>Sordariomycetidae</taxon>
        <taxon>Sordariales</taxon>
        <taxon>Chaetomiaceae</taxon>
        <taxon>Thermochaetoides</taxon>
    </lineage>
</organism>
<accession>G0S5D1</accession>
<evidence type="ECO:0000313" key="11">
    <source>
        <dbReference type="Proteomes" id="UP000008066"/>
    </source>
</evidence>
<dbReference type="GO" id="GO:0005737">
    <property type="term" value="C:cytoplasm"/>
    <property type="evidence" value="ECO:0007669"/>
    <property type="project" value="UniProtKB-SubCell"/>
</dbReference>
<dbReference type="PANTHER" id="PTHR14145">
    <property type="entry name" value="26S PROTESOME SUBUNIT 6"/>
    <property type="match status" value="1"/>
</dbReference>
<keyword evidence="11" id="KW-1185">Reference proteome</keyword>
<dbReference type="HOGENOM" id="CLU_022348_1_1_1"/>
<dbReference type="AlphaFoldDB" id="G0S5D1"/>
<comment type="subcellular location">
    <subcellularLocation>
        <location evidence="2">Cytoplasm</location>
    </subcellularLocation>
    <subcellularLocation>
        <location evidence="1">Nucleus</location>
    </subcellularLocation>
</comment>
<comment type="similarity">
    <text evidence="3">Belongs to the CSN1 family.</text>
</comment>
<evidence type="ECO:0000256" key="7">
    <source>
        <dbReference type="ARBA" id="ARBA00023242"/>
    </source>
</evidence>
<dbReference type="OrthoDB" id="422427at2759"/>
<feature type="domain" description="PCI" evidence="9">
    <location>
        <begin position="224"/>
        <end position="394"/>
    </location>
</feature>
<dbReference type="InterPro" id="IPR019585">
    <property type="entry name" value="Rpn7/CSN1"/>
</dbReference>
<dbReference type="STRING" id="759272.G0S5D1"/>
<dbReference type="GeneID" id="18256476"/>
<keyword evidence="6" id="KW-0736">Signalosome</keyword>
<dbReference type="Pfam" id="PF01399">
    <property type="entry name" value="PCI"/>
    <property type="match status" value="1"/>
</dbReference>
<sequence>MDNNLLRFFTLMDGQGYPVVKEAPRFDLDMYIGNYKGRTRFDRLILIGRSCVPLCIDALKAAIVDAKKGRDIQRYKEAVDCLQIAAPLEPEAVLDQAWINQKEAENKDITNRLLTELKGYKNNLIKESIRMGHEDMGKHLEATGDLNLAAESFMKMRPDVSTTKQYIDVAKHLVRVSIHRREWSMVTAHLSKLQGTAQLTDDEEKQLSAYMRIAHGIAYLGQEKYLDAALSFLEADNVAPTVYNEIASPNDVAIYGGLLALAFMNRSELQTKVLDNVKFREFLELEPNIRRAVSQFVSGRYSACISTLEAYRTDCLLDIYLQRHVKTIFQQIRNKCIVQYLIPFSRVSLDTMAKAFGSPDQPIEDELADMIKAGTLQAKIDLIDRLVVTMSANQRAHMQNMALKTAKVYERQAIDRLNRMGLVAAELDIRPLTAKFSAMRGMMTQQGDRMNEQLENVV</sequence>
<dbReference type="EMBL" id="GL988041">
    <property type="protein sequence ID" value="EGS20604.1"/>
    <property type="molecule type" value="Genomic_DNA"/>
</dbReference>
<comment type="subunit">
    <text evidence="4">Component of the COP9 signalosome (CSN) complex.</text>
</comment>
<evidence type="ECO:0000313" key="10">
    <source>
        <dbReference type="EMBL" id="EGS20604.1"/>
    </source>
</evidence>
<name>G0S5D1_CHATD</name>
<dbReference type="RefSeq" id="XP_006692900.1">
    <property type="nucleotide sequence ID" value="XM_006692837.1"/>
</dbReference>
<dbReference type="FunFam" id="1.25.40.570:FF:000022">
    <property type="entry name" value="COP9 signalosome complex subunit 1"/>
    <property type="match status" value="1"/>
</dbReference>
<dbReference type="PROSITE" id="PS50250">
    <property type="entry name" value="PCI"/>
    <property type="match status" value="1"/>
</dbReference>
<evidence type="ECO:0000256" key="3">
    <source>
        <dbReference type="ARBA" id="ARBA00008793"/>
    </source>
</evidence>
<dbReference type="InterPro" id="IPR045135">
    <property type="entry name" value="Rpn7_N"/>
</dbReference>
<dbReference type="Proteomes" id="UP000008066">
    <property type="component" value="Unassembled WGS sequence"/>
</dbReference>
<dbReference type="eggNOG" id="KOG0686">
    <property type="taxonomic scope" value="Eukaryota"/>
</dbReference>